<evidence type="ECO:0000313" key="3">
    <source>
        <dbReference type="Proteomes" id="UP000095517"/>
    </source>
</evidence>
<reference evidence="2 3" key="1">
    <citation type="submission" date="2015-09" db="EMBL/GenBank/DDBJ databases">
        <authorList>
            <consortium name="Pathogen Informatics"/>
        </authorList>
    </citation>
    <scope>NUCLEOTIDE SEQUENCE [LARGE SCALE GENOMIC DNA]</scope>
    <source>
        <strain evidence="2 3">2789STDY5608840</strain>
    </source>
</reference>
<evidence type="ECO:0000313" key="2">
    <source>
        <dbReference type="EMBL" id="CUO98390.1"/>
    </source>
</evidence>
<accession>A0A174JMI9</accession>
<feature type="region of interest" description="Disordered" evidence="1">
    <location>
        <begin position="108"/>
        <end position="137"/>
    </location>
</feature>
<dbReference type="STRING" id="338188.ERS852397_03252"/>
<dbReference type="EMBL" id="CYZH01000022">
    <property type="protein sequence ID" value="CUO98390.1"/>
    <property type="molecule type" value="Genomic_DNA"/>
</dbReference>
<name>A0A174JMI9_9BACE</name>
<dbReference type="AlphaFoldDB" id="A0A174JMI9"/>
<gene>
    <name evidence="2" type="ORF">ERS852397_03252</name>
</gene>
<evidence type="ECO:0000256" key="1">
    <source>
        <dbReference type="SAM" id="MobiDB-lite"/>
    </source>
</evidence>
<feature type="compositionally biased region" description="Basic and acidic residues" evidence="1">
    <location>
        <begin position="108"/>
        <end position="128"/>
    </location>
</feature>
<proteinExistence type="predicted"/>
<sequence>MGKFEEGNKKGKKFSSDNQPPNRGRKPKLYTIAKKAYNLSYSDFKDMRCYLMQLSRKELEDISKAVDTPIWIAILCRSYLKGASKGETQTLEETKMDLWGREVTSIKDKNSPVAEEPPRTLTKEEAKELWNSLNDEY</sequence>
<dbReference type="Proteomes" id="UP000095517">
    <property type="component" value="Unassembled WGS sequence"/>
</dbReference>
<dbReference type="RefSeq" id="WP_055279669.1">
    <property type="nucleotide sequence ID" value="NZ_CABIXA010000022.1"/>
</dbReference>
<organism evidence="2 3">
    <name type="scientific">Bacteroides finegoldii</name>
    <dbReference type="NCBI Taxonomy" id="338188"/>
    <lineage>
        <taxon>Bacteria</taxon>
        <taxon>Pseudomonadati</taxon>
        <taxon>Bacteroidota</taxon>
        <taxon>Bacteroidia</taxon>
        <taxon>Bacteroidales</taxon>
        <taxon>Bacteroidaceae</taxon>
        <taxon>Bacteroides</taxon>
    </lineage>
</organism>
<protein>
    <submittedName>
        <fullName evidence="2">Uncharacterized protein</fullName>
    </submittedName>
</protein>
<feature type="region of interest" description="Disordered" evidence="1">
    <location>
        <begin position="1"/>
        <end position="29"/>
    </location>
</feature>